<dbReference type="InterPro" id="IPR018247">
    <property type="entry name" value="EF_Hand_1_Ca_BS"/>
</dbReference>
<dbReference type="PROSITE" id="PS00018">
    <property type="entry name" value="EF_HAND_1"/>
    <property type="match status" value="1"/>
</dbReference>
<dbReference type="SMART" id="SM00054">
    <property type="entry name" value="EFh"/>
    <property type="match status" value="2"/>
</dbReference>
<dbReference type="SUPFAM" id="SSF47473">
    <property type="entry name" value="EF-hand"/>
    <property type="match status" value="1"/>
</dbReference>
<dbReference type="InterPro" id="IPR002048">
    <property type="entry name" value="EF_hand_dom"/>
</dbReference>
<dbReference type="InParanoid" id="A0A2G5DXC3"/>
<evidence type="ECO:0000313" key="3">
    <source>
        <dbReference type="EMBL" id="PIA48125.1"/>
    </source>
</evidence>
<dbReference type="PANTHER" id="PTHR46824:SF1">
    <property type="entry name" value="CALCIUM-BINDING PROTEIN CML49-RELATED"/>
    <property type="match status" value="1"/>
</dbReference>
<gene>
    <name evidence="3" type="ORF">AQUCO_01400601v1</name>
</gene>
<accession>A0A2G5DXC3</accession>
<organism evidence="3 4">
    <name type="scientific">Aquilegia coerulea</name>
    <name type="common">Rocky mountain columbine</name>
    <dbReference type="NCBI Taxonomy" id="218851"/>
    <lineage>
        <taxon>Eukaryota</taxon>
        <taxon>Viridiplantae</taxon>
        <taxon>Streptophyta</taxon>
        <taxon>Embryophyta</taxon>
        <taxon>Tracheophyta</taxon>
        <taxon>Spermatophyta</taxon>
        <taxon>Magnoliopsida</taxon>
        <taxon>Ranunculales</taxon>
        <taxon>Ranunculaceae</taxon>
        <taxon>Thalictroideae</taxon>
        <taxon>Aquilegia</taxon>
    </lineage>
</organism>
<dbReference type="EMBL" id="KZ305031">
    <property type="protein sequence ID" value="PIA48125.1"/>
    <property type="molecule type" value="Genomic_DNA"/>
</dbReference>
<dbReference type="Proteomes" id="UP000230069">
    <property type="component" value="Unassembled WGS sequence"/>
</dbReference>
<dbReference type="Pfam" id="PF13202">
    <property type="entry name" value="EF-hand_5"/>
    <property type="match status" value="1"/>
</dbReference>
<evidence type="ECO:0000256" key="1">
    <source>
        <dbReference type="ARBA" id="ARBA00022837"/>
    </source>
</evidence>
<protein>
    <recommendedName>
        <fullName evidence="2">EF-hand domain-containing protein</fullName>
    </recommendedName>
</protein>
<dbReference type="Gene3D" id="1.10.238.10">
    <property type="entry name" value="EF-hand"/>
    <property type="match status" value="2"/>
</dbReference>
<dbReference type="PROSITE" id="PS50222">
    <property type="entry name" value="EF_HAND_2"/>
    <property type="match status" value="2"/>
</dbReference>
<keyword evidence="1" id="KW-0106">Calcium</keyword>
<name>A0A2G5DXC3_AQUCA</name>
<keyword evidence="4" id="KW-1185">Reference proteome</keyword>
<dbReference type="Pfam" id="PF13499">
    <property type="entry name" value="EF-hand_7"/>
    <property type="match status" value="1"/>
</dbReference>
<evidence type="ECO:0000259" key="2">
    <source>
        <dbReference type="PROSITE" id="PS50222"/>
    </source>
</evidence>
<dbReference type="InterPro" id="IPR044590">
    <property type="entry name" value="CML48/49/50"/>
</dbReference>
<feature type="domain" description="EF-hand" evidence="2">
    <location>
        <begin position="52"/>
        <end position="87"/>
    </location>
</feature>
<reference evidence="3 4" key="1">
    <citation type="submission" date="2017-09" db="EMBL/GenBank/DDBJ databases">
        <title>WGS assembly of Aquilegia coerulea Goldsmith.</title>
        <authorList>
            <person name="Hodges S."/>
            <person name="Kramer E."/>
            <person name="Nordborg M."/>
            <person name="Tomkins J."/>
            <person name="Borevitz J."/>
            <person name="Derieg N."/>
            <person name="Yan J."/>
            <person name="Mihaltcheva S."/>
            <person name="Hayes R.D."/>
            <person name="Rokhsar D."/>
        </authorList>
    </citation>
    <scope>NUCLEOTIDE SEQUENCE [LARGE SCALE GENOMIC DNA]</scope>
    <source>
        <strain evidence="4">cv. Goldsmith</strain>
    </source>
</reference>
<proteinExistence type="predicted"/>
<dbReference type="OrthoDB" id="186625at2759"/>
<dbReference type="GO" id="GO:0005509">
    <property type="term" value="F:calcium ion binding"/>
    <property type="evidence" value="ECO:0007669"/>
    <property type="project" value="InterPro"/>
</dbReference>
<evidence type="ECO:0000313" key="4">
    <source>
        <dbReference type="Proteomes" id="UP000230069"/>
    </source>
</evidence>
<sequence>MSETGTHHQPTAEQQYTPIPYGAPFAAFMLLPIPSTHSYKPPKKYEIGSGSSTDPKVVTCFNLADQDGNGFIDDKELQRFLSSDNQIFSLRIVHLLMYHITNTNTRVLGPMEFTSLLSTLQYWTSIFQRFDKDRSGKIDSSQLEVVLQSLGFSVSPVTLDLLVSKFDKSGGVEKVIEYDNFVGCCLTLKTLTDMFKEKETNNSGSATFTYESLKLKVLPFLIA</sequence>
<feature type="domain" description="EF-hand" evidence="2">
    <location>
        <begin position="118"/>
        <end position="153"/>
    </location>
</feature>
<dbReference type="InterPro" id="IPR011992">
    <property type="entry name" value="EF-hand-dom_pair"/>
</dbReference>
<dbReference type="PANTHER" id="PTHR46824">
    <property type="entry name" value="CALCIUM-BINDING PROTEIN CML48-RELATED"/>
    <property type="match status" value="1"/>
</dbReference>
<dbReference type="AlphaFoldDB" id="A0A2G5DXC3"/>
<dbReference type="STRING" id="218851.A0A2G5DXC3"/>